<reference evidence="1" key="1">
    <citation type="submission" date="2024-10" db="EMBL/GenBank/DDBJ databases">
        <title>Genetic diversity among independent isolates of the Dolichocephalovirinae subfamily.</title>
        <authorList>
            <person name="Ely B."/>
            <person name="Thomas Q."/>
            <person name="Mohammadi T."/>
        </authorList>
    </citation>
    <scope>NUCLEOTIDE SEQUENCE</scope>
</reference>
<evidence type="ECO:0008006" key="2">
    <source>
        <dbReference type="Google" id="ProtNLM"/>
    </source>
</evidence>
<gene>
    <name evidence="1" type="ORF">S2L_067</name>
</gene>
<sequence length="177" mass="20581">MRPTARCRRKKPARNFRMMAATSTTSVATHRTYPGKLIAPAPGHCRWCTGPILKPDGSINRRKTFCSQVCVSHYLLRADPAEMRRHVFFRDQGVCAACKKRWLYLDDSGWQADHIEPLFLAFGDLAYWEPENVQVLCTDPCHKQKSADDMRKYGFVLKLTRERKQPEKRRRLAERLS</sequence>
<dbReference type="Gene3D" id="1.10.30.50">
    <property type="match status" value="1"/>
</dbReference>
<organism evidence="1">
    <name type="scientific">Caulobacter phage S2L</name>
    <dbReference type="NCBI Taxonomy" id="3348356"/>
    <lineage>
        <taxon>Viruses</taxon>
    </lineage>
</organism>
<accession>A0AB74UFP1</accession>
<protein>
    <recommendedName>
        <fullName evidence="2">HNH endonuclease</fullName>
    </recommendedName>
</protein>
<name>A0AB74UFP1_9VIRU</name>
<proteinExistence type="predicted"/>
<dbReference type="EMBL" id="PQ287319">
    <property type="protein sequence ID" value="XHV10191.1"/>
    <property type="molecule type" value="Genomic_DNA"/>
</dbReference>
<evidence type="ECO:0000313" key="1">
    <source>
        <dbReference type="EMBL" id="XHV10191.1"/>
    </source>
</evidence>